<comment type="caution">
    <text evidence="1">The sequence shown here is derived from an EMBL/GenBank/DDBJ whole genome shotgun (WGS) entry which is preliminary data.</text>
</comment>
<protein>
    <submittedName>
        <fullName evidence="1">Uncharacterized protein</fullName>
    </submittedName>
</protein>
<dbReference type="AlphaFoldDB" id="A0A0F9T160"/>
<name>A0A0F9T160_9ZZZZ</name>
<evidence type="ECO:0000313" key="1">
    <source>
        <dbReference type="EMBL" id="KKN72989.1"/>
    </source>
</evidence>
<gene>
    <name evidence="1" type="ORF">LCGC14_0405430</name>
</gene>
<reference evidence="1" key="1">
    <citation type="journal article" date="2015" name="Nature">
        <title>Complex archaea that bridge the gap between prokaryotes and eukaryotes.</title>
        <authorList>
            <person name="Spang A."/>
            <person name="Saw J.H."/>
            <person name="Jorgensen S.L."/>
            <person name="Zaremba-Niedzwiedzka K."/>
            <person name="Martijn J."/>
            <person name="Lind A.E."/>
            <person name="van Eijk R."/>
            <person name="Schleper C."/>
            <person name="Guy L."/>
            <person name="Ettema T.J."/>
        </authorList>
    </citation>
    <scope>NUCLEOTIDE SEQUENCE</scope>
</reference>
<dbReference type="EMBL" id="LAZR01000352">
    <property type="protein sequence ID" value="KKN72989.1"/>
    <property type="molecule type" value="Genomic_DNA"/>
</dbReference>
<accession>A0A0F9T160</accession>
<organism evidence="1">
    <name type="scientific">marine sediment metagenome</name>
    <dbReference type="NCBI Taxonomy" id="412755"/>
    <lineage>
        <taxon>unclassified sequences</taxon>
        <taxon>metagenomes</taxon>
        <taxon>ecological metagenomes</taxon>
    </lineage>
</organism>
<proteinExistence type="predicted"/>
<sequence length="83" mass="9465">MKFLNIDIEGDTYKILSGADFTTRLIGIENIQEEILSLIQAKDTIREFNMEELGGGLDRRLKDSLFQMSAKLKLLGEDYVQIP</sequence>